<proteinExistence type="predicted"/>
<name>A0ABR1SM71_9PEZI</name>
<gene>
    <name evidence="1" type="ORF">PG993_010423</name>
</gene>
<organism evidence="1 2">
    <name type="scientific">Apiospora rasikravindrae</name>
    <dbReference type="NCBI Taxonomy" id="990691"/>
    <lineage>
        <taxon>Eukaryota</taxon>
        <taxon>Fungi</taxon>
        <taxon>Dikarya</taxon>
        <taxon>Ascomycota</taxon>
        <taxon>Pezizomycotina</taxon>
        <taxon>Sordariomycetes</taxon>
        <taxon>Xylariomycetidae</taxon>
        <taxon>Amphisphaeriales</taxon>
        <taxon>Apiosporaceae</taxon>
        <taxon>Apiospora</taxon>
    </lineage>
</organism>
<evidence type="ECO:0000313" key="2">
    <source>
        <dbReference type="Proteomes" id="UP001444661"/>
    </source>
</evidence>
<evidence type="ECO:0000313" key="1">
    <source>
        <dbReference type="EMBL" id="KAK8035428.1"/>
    </source>
</evidence>
<protein>
    <submittedName>
        <fullName evidence="1">Uncharacterized protein</fullName>
    </submittedName>
</protein>
<dbReference type="Proteomes" id="UP001444661">
    <property type="component" value="Unassembled WGS sequence"/>
</dbReference>
<reference evidence="1 2" key="1">
    <citation type="submission" date="2023-01" db="EMBL/GenBank/DDBJ databases">
        <title>Analysis of 21 Apiospora genomes using comparative genomics revels a genus with tremendous synthesis potential of carbohydrate active enzymes and secondary metabolites.</title>
        <authorList>
            <person name="Sorensen T."/>
        </authorList>
    </citation>
    <scope>NUCLEOTIDE SEQUENCE [LARGE SCALE GENOMIC DNA]</scope>
    <source>
        <strain evidence="1 2">CBS 33761</strain>
    </source>
</reference>
<accession>A0ABR1SM71</accession>
<dbReference type="EMBL" id="JAQQWK010000009">
    <property type="protein sequence ID" value="KAK8035428.1"/>
    <property type="molecule type" value="Genomic_DNA"/>
</dbReference>
<comment type="caution">
    <text evidence="1">The sequence shown here is derived from an EMBL/GenBank/DDBJ whole genome shotgun (WGS) entry which is preliminary data.</text>
</comment>
<keyword evidence="2" id="KW-1185">Reference proteome</keyword>
<sequence>MTSPKLESLAIELKVMILKEMDGASILTLISASPTYRRIFYAYYNEILEHSVSVSSDVLPEVLNDALAAASLPYPPNMNNIDKETMKDPAAAEKAVQHWKERKFAFAPAAPSRPPAFPDGCTVPGYPDSRFHLRDAVIVARLGSCIKDFINDYAAKARCDPLKDFYVYNNTPEWADKKKLQTKRKTSPIGPSKRLTKDELVKFQRAFFRFEFYARVHAHLEDTEEFSGRNNPLIQLAPSETEEVACAYGYLYSLQMLVLEMGPVDSAAVKEQGLKPQAYPVEHSPHRVWIPRFDADLLLRAKLASGGVKKVWGSVKNPSDFNWDISTRIGLEMKQRRGLMLGNEHNEFMKAVLNSDPQCCLRRCCNNQWGQVQRYRSDSRTSGARFAMQNIVRFDEGGAMSTGTKPNYSWDKWRNRQVKHIRDTNKPVTQRESVCVISTRRMCAWVFWDDSTLKRLRRYRMTDFKVIDFNGFLVEKDDGENNDDNNK</sequence>